<feature type="domain" description="C2H2-type" evidence="8">
    <location>
        <begin position="1051"/>
        <end position="1078"/>
    </location>
</feature>
<dbReference type="PROSITE" id="PS50157">
    <property type="entry name" value="ZINC_FINGER_C2H2_2"/>
    <property type="match status" value="5"/>
</dbReference>
<dbReference type="InterPro" id="IPR031424">
    <property type="entry name" value="QVR-like"/>
</dbReference>
<keyword evidence="4 7" id="KW-0863">Zinc-finger</keyword>
<evidence type="ECO:0000256" key="1">
    <source>
        <dbReference type="ARBA" id="ARBA00022723"/>
    </source>
</evidence>
<keyword evidence="5" id="KW-0862">Zinc</keyword>
<gene>
    <name evidence="9" type="ORF">WN48_08796</name>
</gene>
<feature type="domain" description="C2H2-type" evidence="8">
    <location>
        <begin position="600"/>
        <end position="627"/>
    </location>
</feature>
<dbReference type="OrthoDB" id="6414306at2759"/>
<accession>A0A310SEP2</accession>
<dbReference type="GO" id="GO:0032222">
    <property type="term" value="P:regulation of synaptic transmission, cholinergic"/>
    <property type="evidence" value="ECO:0007669"/>
    <property type="project" value="InterPro"/>
</dbReference>
<dbReference type="EMBL" id="KQ765605">
    <property type="protein sequence ID" value="OAD53823.1"/>
    <property type="molecule type" value="Genomic_DNA"/>
</dbReference>
<dbReference type="GO" id="GO:0000981">
    <property type="term" value="F:DNA-binding transcription factor activity, RNA polymerase II-specific"/>
    <property type="evidence" value="ECO:0007669"/>
    <property type="project" value="TreeGrafter"/>
</dbReference>
<evidence type="ECO:0000256" key="4">
    <source>
        <dbReference type="ARBA" id="ARBA00022771"/>
    </source>
</evidence>
<feature type="domain" description="C2H2-type" evidence="8">
    <location>
        <begin position="938"/>
        <end position="966"/>
    </location>
</feature>
<evidence type="ECO:0000313" key="9">
    <source>
        <dbReference type="EMBL" id="OAD53823.1"/>
    </source>
</evidence>
<dbReference type="PANTHER" id="PTHR24379:SF127">
    <property type="entry name" value="BLOODY FINGERS-RELATED"/>
    <property type="match status" value="1"/>
</dbReference>
<keyword evidence="1" id="KW-0479">Metal-binding</keyword>
<feature type="domain" description="C2H2-type" evidence="8">
    <location>
        <begin position="783"/>
        <end position="810"/>
    </location>
</feature>
<keyword evidence="10" id="KW-1185">Reference proteome</keyword>
<feature type="non-terminal residue" evidence="9">
    <location>
        <position position="1"/>
    </location>
</feature>
<evidence type="ECO:0000313" key="10">
    <source>
        <dbReference type="Proteomes" id="UP000250275"/>
    </source>
</evidence>
<evidence type="ECO:0000256" key="6">
    <source>
        <dbReference type="ARBA" id="ARBA00023180"/>
    </source>
</evidence>
<dbReference type="GO" id="GO:0030431">
    <property type="term" value="P:sleep"/>
    <property type="evidence" value="ECO:0007669"/>
    <property type="project" value="InterPro"/>
</dbReference>
<dbReference type="Pfam" id="PF17064">
    <property type="entry name" value="QVR"/>
    <property type="match status" value="1"/>
</dbReference>
<sequence length="1734" mass="195892">GEAIICYQCNSEYDPRCGDPFDSYSLGTVNCSFQPRLEHLSFLEPTLCRKISQRELNISNELCNSSGKKDLNINEYESVLQQEPSIPENIPITKNRDNDDIVKNVEEDNTSNCVSSELNFVYFTNDNICINDNFVAIEEPILENKNIQESIQKSFISDKDLIQKYNLFKELKVILIKFDSLKNFNNEYSATEIEQIMDIYINSLTNFNLSKVQVHKRSLDEISSTSSSLKVNFEEDVQSTEYDLNSTIFETPNKNAIHAVAEETQNMIEPISALLENSSQNVIKNMELQPKKMSKTQKACHNLTEHFEDNSQKRFKQNIIGDLEQKSIVSTIVTNCALLSSSQKSTKKISSILSNINGNTIDIEKSANTLHTRSVIESINEMSSLNKEIESSSHKKDFTALITNVKSPEKMKVNTLNVINFKPYPSNENKKLLASGIKTFVSKTFKKTANITHPKKTTNKTASTCYSSIISPTKHKKFMDKKDSRDTTYKCIVCDLCFEDYSDLQPHLITHTQKQSNTLICSSKNFNKSSDKFEETILCSSEAKISGPSQTLEQNSIEHFNPSKTVIGEGNKQEKKKDVSKRLLNKEKKKKRIQSVSNSNECSICLKVFPTKPDLAAHIYLHTERELQEAYKLAKQKLNESGNSTVDNTIHINEKTQKVNDKEELLHIQKSNKPLITKDSEIRDRESNTVNENDLQSVELCSSLKSDKEKTNKIGSSKKSFTICECHNKPGTNENCLQIEIVLLCHTCRVLFRSMECFENHCRLPDHGKCNQNRFCSGRSPNLFCATCGMIFSSVQDVRHHLEIHARFKKNCRIDFRCNICKVIFLGIGTLFYIHWTKHARDPFWVANELSFPKYSVINTKLRKIDNLSTHNAVTSTISMEEYIQVAENVCYNCKLPFVTTDDLKKHVRRCNGIKSDQDTVVVENSSTSIQSHLTIKITCSLCNDTFTKRTEFYKHIKDKHNCNSDPQFVCISFTAAKVVFICSICMAIAENLDDFENHWLKHNITHVCFVCSQCSKTYRNNLNSFIEHGKEHKTKSDVLNCIVNYEKTKYICNFCNIGFDSSKSMREHNIIHKLNNQQTNSKADEVTNNASSASDSEVDCVSSFIATKELSVEKQPSESLHTETQVTEKINEGSLTRSNTDSDKEKLIKILEGSEDDSEHELIIDLTKHSEECIEPLRGEENKERQTSFNIKLDTSSTTQTCVISKNNITNRLEKDINIRSSPQNDAISENSQNIMPIATSSFTSKNVIPLVSSQDTNLNPQMSNPNIKLTNVSQNLHAFRNNVSNNNLLETEAKSKSDRLVMENVESIQNKVYDTDSSSVNQEESSIPRILPSGKKQSLLKPKSGFLRVKTLAELCGCTVEDTDNLIEHPKSDDGLIKNGKKHKIIEKELFPKQPADSIPGINKFGESSSYEKSIPSQSNTLPLSSSNVIYRKLLPKLPSTTNIINSQQLQQLQTNMTQNKHSSPSQIITSAYHKNLPACNIVRTTTAIPRSATLKNDITSIKVIANTANVSNAQKVRIASGSENKSLTSFVNSINLNDPYKYKCKFCNFRSNDIAECLMHNLPGTNTQCGHNNQRLDNENLQTVTTTNILPNNPNRKQYQQTITNQSGIKCASSPIISYQYPYLAAGSSNSNSNTEVLKQNQQITTNQQIAGSASSSIYYKNPNHSTGGMSIVINQTAPPVQNIPTIGIMQQPAQQQIYQPRIYQPQIYNSEPVSLVNTSYIEQSQVYWLQ</sequence>
<evidence type="ECO:0000256" key="7">
    <source>
        <dbReference type="PROSITE-ProRule" id="PRU00042"/>
    </source>
</evidence>
<keyword evidence="2" id="KW-0732">Signal</keyword>
<keyword evidence="3" id="KW-0677">Repeat</keyword>
<dbReference type="SMART" id="SM00355">
    <property type="entry name" value="ZnF_C2H2"/>
    <property type="match status" value="10"/>
</dbReference>
<evidence type="ECO:0000259" key="8">
    <source>
        <dbReference type="PROSITE" id="PS50157"/>
    </source>
</evidence>
<dbReference type="GO" id="GO:0008270">
    <property type="term" value="F:zinc ion binding"/>
    <property type="evidence" value="ECO:0007669"/>
    <property type="project" value="UniProtKB-KW"/>
</dbReference>
<evidence type="ECO:0000256" key="3">
    <source>
        <dbReference type="ARBA" id="ARBA00022737"/>
    </source>
</evidence>
<dbReference type="PANTHER" id="PTHR24379">
    <property type="entry name" value="KRAB AND ZINC FINGER DOMAIN-CONTAINING"/>
    <property type="match status" value="1"/>
</dbReference>
<name>A0A310SEP2_9HYME</name>
<keyword evidence="6" id="KW-0325">Glycoprotein</keyword>
<proteinExistence type="predicted"/>
<evidence type="ECO:0000256" key="2">
    <source>
        <dbReference type="ARBA" id="ARBA00022729"/>
    </source>
</evidence>
<dbReference type="GO" id="GO:0005634">
    <property type="term" value="C:nucleus"/>
    <property type="evidence" value="ECO:0007669"/>
    <property type="project" value="TreeGrafter"/>
</dbReference>
<dbReference type="GO" id="GO:0000977">
    <property type="term" value="F:RNA polymerase II transcription regulatory region sequence-specific DNA binding"/>
    <property type="evidence" value="ECO:0007669"/>
    <property type="project" value="TreeGrafter"/>
</dbReference>
<evidence type="ECO:0000256" key="5">
    <source>
        <dbReference type="ARBA" id="ARBA00022833"/>
    </source>
</evidence>
<reference evidence="9 10" key="1">
    <citation type="submission" date="2015-07" db="EMBL/GenBank/DDBJ databases">
        <title>The genome of Eufriesea mexicana.</title>
        <authorList>
            <person name="Pan H."/>
            <person name="Kapheim K."/>
        </authorList>
    </citation>
    <scope>NUCLEOTIDE SEQUENCE [LARGE SCALE GENOMIC DNA]</scope>
    <source>
        <strain evidence="9">0111107269</strain>
        <tissue evidence="9">Whole body</tissue>
    </source>
</reference>
<organism evidence="9 10">
    <name type="scientific">Eufriesea mexicana</name>
    <dbReference type="NCBI Taxonomy" id="516756"/>
    <lineage>
        <taxon>Eukaryota</taxon>
        <taxon>Metazoa</taxon>
        <taxon>Ecdysozoa</taxon>
        <taxon>Arthropoda</taxon>
        <taxon>Hexapoda</taxon>
        <taxon>Insecta</taxon>
        <taxon>Pterygota</taxon>
        <taxon>Neoptera</taxon>
        <taxon>Endopterygota</taxon>
        <taxon>Hymenoptera</taxon>
        <taxon>Apocrita</taxon>
        <taxon>Aculeata</taxon>
        <taxon>Apoidea</taxon>
        <taxon>Anthophila</taxon>
        <taxon>Apidae</taxon>
        <taxon>Eufriesea</taxon>
    </lineage>
</organism>
<dbReference type="InterPro" id="IPR013087">
    <property type="entry name" value="Znf_C2H2_type"/>
</dbReference>
<dbReference type="Proteomes" id="UP000250275">
    <property type="component" value="Unassembled WGS sequence"/>
</dbReference>
<protein>
    <recommendedName>
        <fullName evidence="8">C2H2-type domain-containing protein</fullName>
    </recommendedName>
</protein>
<feature type="domain" description="C2H2-type" evidence="8">
    <location>
        <begin position="489"/>
        <end position="516"/>
    </location>
</feature>
<dbReference type="PROSITE" id="PS00028">
    <property type="entry name" value="ZINC_FINGER_C2H2_1"/>
    <property type="match status" value="5"/>
</dbReference>
<dbReference type="Gene3D" id="3.30.160.60">
    <property type="entry name" value="Classic Zinc Finger"/>
    <property type="match status" value="1"/>
</dbReference>